<evidence type="ECO:0000313" key="2">
    <source>
        <dbReference type="EMBL" id="UNS96349.1"/>
    </source>
</evidence>
<feature type="region of interest" description="Disordered" evidence="1">
    <location>
        <begin position="171"/>
        <end position="232"/>
    </location>
</feature>
<dbReference type="EMBL" id="CP093846">
    <property type="protein sequence ID" value="UNS96349.1"/>
    <property type="molecule type" value="Genomic_DNA"/>
</dbReference>
<evidence type="ECO:0000313" key="3">
    <source>
        <dbReference type="Proteomes" id="UP001202244"/>
    </source>
</evidence>
<reference evidence="2 3" key="1">
    <citation type="journal article" date="2023" name="Microbiol. Spectr.">
        <title>Synergy between Genome Mining, Metabolomics, and Bioinformatics Uncovers Antibacterial Chlorinated Carbazole Alkaloids and Their Biosynthetic Gene Cluster from Streptomyces tubbatahanensis sp. nov., a Novel Actinomycete Isolated from Sulu Sea, Philippines.</title>
        <authorList>
            <person name="Tenebro C.P."/>
            <person name="Trono D.J.V.L."/>
            <person name="Balida L.A.P."/>
            <person name="Bayog L.K.A."/>
            <person name="Bruna J.R."/>
            <person name="Sabido E.M."/>
            <person name="Caspe D.P.C."/>
            <person name="de Los Santos E.L.C."/>
            <person name="Saludes J.P."/>
            <person name="Dalisay D.S."/>
        </authorList>
    </citation>
    <scope>NUCLEOTIDE SEQUENCE [LARGE SCALE GENOMIC DNA]</scope>
    <source>
        <strain evidence="2 3">DSD3025</strain>
    </source>
</reference>
<keyword evidence="3" id="KW-1185">Reference proteome</keyword>
<feature type="compositionally biased region" description="Basic and acidic residues" evidence="1">
    <location>
        <begin position="185"/>
        <end position="202"/>
    </location>
</feature>
<gene>
    <name evidence="2" type="ORF">MMF93_07410</name>
</gene>
<organism evidence="2 3">
    <name type="scientific">Streptomyces tubbatahanensis</name>
    <dbReference type="NCBI Taxonomy" id="2923272"/>
    <lineage>
        <taxon>Bacteria</taxon>
        <taxon>Bacillati</taxon>
        <taxon>Actinomycetota</taxon>
        <taxon>Actinomycetes</taxon>
        <taxon>Kitasatosporales</taxon>
        <taxon>Streptomycetaceae</taxon>
        <taxon>Streptomyces</taxon>
    </lineage>
</organism>
<accession>A0ABY3XPL7</accession>
<feature type="compositionally biased region" description="Gly residues" evidence="1">
    <location>
        <begin position="223"/>
        <end position="232"/>
    </location>
</feature>
<sequence>MTLTYYDIMDTSLAGLADASRAWKKMGDKFGELQGQYNDHVRGLSDGLWQGAAYEVYGKASNNTHREFGAAKAEAHAIATILDDAHVKLTEAKKALSTYVDDLRDKGYTVSSHGKVSYEPSSEEKRGLVQSGSWQAVMDRVETVNARIKKTVKNINEFDTGVQVALEAAATEKKDRGAPGGFNADAKDVVPRPAGERGEKGGKKSGGSDGWEADGSFKANGPDKGGSKSGVGYGMQGMGKGYMDLAHVTAEGSVSKGDVKLSGIADVYGGVRGSGSYGATEQGVWGEAEASAGARGMVEGRMESGHLGAYARGSQFSGAEVGVNGAVGRDKTGAGFKAFAGEKQTAAIGAEAGGIGIGGKIESWEGEGIEGFLGWEKDEHGKWHIGARAGATPVVPVGGAAGLEITVDPDKVADTAKDVGDSISSGYSKLKSVF</sequence>
<proteinExistence type="predicted"/>
<evidence type="ECO:0000256" key="1">
    <source>
        <dbReference type="SAM" id="MobiDB-lite"/>
    </source>
</evidence>
<name>A0ABY3XPL7_9ACTN</name>
<protein>
    <recommendedName>
        <fullName evidence="4">WXG100 family type VII secretion target</fullName>
    </recommendedName>
</protein>
<dbReference type="RefSeq" id="WP_242750275.1">
    <property type="nucleotide sequence ID" value="NZ_CP093846.1"/>
</dbReference>
<evidence type="ECO:0008006" key="4">
    <source>
        <dbReference type="Google" id="ProtNLM"/>
    </source>
</evidence>
<dbReference type="Proteomes" id="UP001202244">
    <property type="component" value="Chromosome"/>
</dbReference>